<dbReference type="Proteomes" id="UP001611548">
    <property type="component" value="Unassembled WGS sequence"/>
</dbReference>
<keyword evidence="3" id="KW-0812">Transmembrane</keyword>
<feature type="transmembrane region" description="Helical" evidence="3">
    <location>
        <begin position="190"/>
        <end position="212"/>
    </location>
</feature>
<evidence type="ECO:0000256" key="1">
    <source>
        <dbReference type="ARBA" id="ARBA00023015"/>
    </source>
</evidence>
<feature type="transmembrane region" description="Helical" evidence="3">
    <location>
        <begin position="218"/>
        <end position="238"/>
    </location>
</feature>
<protein>
    <submittedName>
        <fullName evidence="4">Uncharacterized protein</fullName>
    </submittedName>
</protein>
<dbReference type="InterPro" id="IPR041916">
    <property type="entry name" value="Anti_sigma_zinc_sf"/>
</dbReference>
<keyword evidence="3" id="KW-0472">Membrane</keyword>
<evidence type="ECO:0000313" key="4">
    <source>
        <dbReference type="EMBL" id="MFI1966128.1"/>
    </source>
</evidence>
<reference evidence="4 5" key="1">
    <citation type="submission" date="2024-10" db="EMBL/GenBank/DDBJ databases">
        <title>The Natural Products Discovery Center: Release of the First 8490 Sequenced Strains for Exploring Actinobacteria Biosynthetic Diversity.</title>
        <authorList>
            <person name="Kalkreuter E."/>
            <person name="Kautsar S.A."/>
            <person name="Yang D."/>
            <person name="Bader C.D."/>
            <person name="Teijaro C.N."/>
            <person name="Fluegel L."/>
            <person name="Davis C.M."/>
            <person name="Simpson J.R."/>
            <person name="Lauterbach L."/>
            <person name="Steele A.D."/>
            <person name="Gui C."/>
            <person name="Meng S."/>
            <person name="Li G."/>
            <person name="Viehrig K."/>
            <person name="Ye F."/>
            <person name="Su P."/>
            <person name="Kiefer A.F."/>
            <person name="Nichols A."/>
            <person name="Cepeda A.J."/>
            <person name="Yan W."/>
            <person name="Fan B."/>
            <person name="Jiang Y."/>
            <person name="Adhikari A."/>
            <person name="Zheng C.-J."/>
            <person name="Schuster L."/>
            <person name="Cowan T.M."/>
            <person name="Smanski M.J."/>
            <person name="Chevrette M.G."/>
            <person name="De Carvalho L.P.S."/>
            <person name="Shen B."/>
        </authorList>
    </citation>
    <scope>NUCLEOTIDE SEQUENCE [LARGE SCALE GENOMIC DNA]</scope>
    <source>
        <strain evidence="4 5">NPDC020327</strain>
    </source>
</reference>
<evidence type="ECO:0000313" key="5">
    <source>
        <dbReference type="Proteomes" id="UP001611548"/>
    </source>
</evidence>
<keyword evidence="2" id="KW-0804">Transcription</keyword>
<feature type="transmembrane region" description="Helical" evidence="3">
    <location>
        <begin position="245"/>
        <end position="262"/>
    </location>
</feature>
<name>A0ABW7UU40_9ACTN</name>
<evidence type="ECO:0000256" key="2">
    <source>
        <dbReference type="ARBA" id="ARBA00023163"/>
    </source>
</evidence>
<feature type="transmembrane region" description="Helical" evidence="3">
    <location>
        <begin position="123"/>
        <end position="143"/>
    </location>
</feature>
<proteinExistence type="predicted"/>
<keyword evidence="5" id="KW-1185">Reference proteome</keyword>
<evidence type="ECO:0000256" key="3">
    <source>
        <dbReference type="SAM" id="Phobius"/>
    </source>
</evidence>
<dbReference type="Gene3D" id="1.10.10.1320">
    <property type="entry name" value="Anti-sigma factor, zinc-finger domain"/>
    <property type="match status" value="1"/>
</dbReference>
<dbReference type="EMBL" id="JBIRWE010000007">
    <property type="protein sequence ID" value="MFI1966128.1"/>
    <property type="molecule type" value="Genomic_DNA"/>
</dbReference>
<keyword evidence="1" id="KW-0805">Transcription regulation</keyword>
<dbReference type="RefSeq" id="WP_398718824.1">
    <property type="nucleotide sequence ID" value="NZ_JBIRWE010000007.1"/>
</dbReference>
<comment type="caution">
    <text evidence="4">The sequence shown here is derived from an EMBL/GenBank/DDBJ whole genome shotgun (WGS) entry which is preliminary data.</text>
</comment>
<keyword evidence="3" id="KW-1133">Transmembrane helix</keyword>
<feature type="transmembrane region" description="Helical" evidence="3">
    <location>
        <begin position="149"/>
        <end position="169"/>
    </location>
</feature>
<gene>
    <name evidence="4" type="ORF">ACH429_18815</name>
</gene>
<feature type="transmembrane region" description="Helical" evidence="3">
    <location>
        <begin position="274"/>
        <end position="295"/>
    </location>
</feature>
<sequence>MTEHFADDTLALLARTGADTAQQGHLDACRDCRGQLAVWQGIGAALRAEAAEEAVAVPSFETLIAPALAAPAPAPDGPVVDGARRPAGAGAPAGSSAVGRPFPAPWRLAWQLALRQAALLPRIWAPLSAAGFIGAAVLGGSVGQERLGMRLFGAVCVLLVLFGALLVASPRRDPRRELLFTLPVRPASVFLARLSVVLCVDLLLAVVCSAVIGGPGWWPVVASWLGEALLASSLALALSVRIAPAAGAAAGGALWLLGVVGGPEGLLTTPLDGLLDALLSTTPWTLAASALLLAWTTSAMRTFTTPTPAP</sequence>
<organism evidence="4 5">
    <name type="scientific">Streptomyces pathocidini</name>
    <dbReference type="NCBI Taxonomy" id="1650571"/>
    <lineage>
        <taxon>Bacteria</taxon>
        <taxon>Bacillati</taxon>
        <taxon>Actinomycetota</taxon>
        <taxon>Actinomycetes</taxon>
        <taxon>Kitasatosporales</taxon>
        <taxon>Streptomycetaceae</taxon>
        <taxon>Streptomyces</taxon>
    </lineage>
</organism>
<accession>A0ABW7UU40</accession>